<dbReference type="GO" id="GO:0006952">
    <property type="term" value="P:defense response"/>
    <property type="evidence" value="ECO:0007669"/>
    <property type="project" value="UniProtKB-KW"/>
</dbReference>
<evidence type="ECO:0000313" key="5">
    <source>
        <dbReference type="Proteomes" id="UP000019854"/>
    </source>
</evidence>
<dbReference type="InterPro" id="IPR023346">
    <property type="entry name" value="Lysozyme-like_dom_sf"/>
</dbReference>
<dbReference type="Pfam" id="PF00182">
    <property type="entry name" value="Glyco_hydro_19"/>
    <property type="match status" value="1"/>
</dbReference>
<feature type="domain" description="Glycoside hydrolase family 19 catalytic" evidence="3">
    <location>
        <begin position="346"/>
        <end position="398"/>
    </location>
</feature>
<accession>A0A829PKP7</accession>
<dbReference type="SUPFAM" id="SSF53955">
    <property type="entry name" value="Lysozyme-like"/>
    <property type="match status" value="1"/>
</dbReference>
<dbReference type="Gene3D" id="1.10.530.10">
    <property type="match status" value="1"/>
</dbReference>
<sequence length="482" mass="51327">MMADSGKEVLDRDSKIADFCAYLDILRRHRQDFAVSDVSFVAIPDKSGDDYNRAYQRGADIQLKAIRDDSQKLSDGATAGQAQLDLIRQTDKLQDVWDNSEAANAAWDDYQHNSSRLERDLGTLRESSAAVKGVADNIEQALTLKQQQTTSVVKSLIEGTLRNSPGDFENRLVTGAASIWARNQGGGIGGLGTNQHLYAHHGAPGDNWNWNDVKADLQNSVADAFAAACKQLDAINVATDKHLQENYAKLLEALNIPQGPAGTGSGVAQQGESGDLTPDQLITIMNSQGHGLSKEKAAEYAPLLAAAMKERGISTPSQKAAFLAQLAAETGGLTNWSEDTPASGYNVGRGPIQLTGEGNYEAAGKALGIDLLNNPGLASDPKYAFRIAAWFVTSDQTGNAMGKLGDGGWGSVPFLGTYVTGSNGEQFAQYGSGTGFEGMSRVINGGMAGWRARGEFYETARQVFGAPPLGPYPQHPEESHSG</sequence>
<dbReference type="AlphaFoldDB" id="A0A829PKP7"/>
<protein>
    <submittedName>
        <fullName evidence="4">Chitinase class I family protein</fullName>
    </submittedName>
</protein>
<evidence type="ECO:0000256" key="1">
    <source>
        <dbReference type="ARBA" id="ARBA00022821"/>
    </source>
</evidence>
<evidence type="ECO:0000313" key="4">
    <source>
        <dbReference type="EMBL" id="ETZ87196.1"/>
    </source>
</evidence>
<evidence type="ECO:0000259" key="3">
    <source>
        <dbReference type="Pfam" id="PF00182"/>
    </source>
</evidence>
<dbReference type="InterPro" id="IPR000726">
    <property type="entry name" value="Glyco_hydro_19_cat"/>
</dbReference>
<organism evidence="4 5">
    <name type="scientific">Mycobacteroides abscessus MAB_030201_1075</name>
    <dbReference type="NCBI Taxonomy" id="1335410"/>
    <lineage>
        <taxon>Bacteria</taxon>
        <taxon>Bacillati</taxon>
        <taxon>Actinomycetota</taxon>
        <taxon>Actinomycetes</taxon>
        <taxon>Mycobacteriales</taxon>
        <taxon>Mycobacteriaceae</taxon>
        <taxon>Mycobacteroides</taxon>
        <taxon>Mycobacteroides abscessus</taxon>
    </lineage>
</organism>
<name>A0A829PKP7_9MYCO</name>
<dbReference type="GO" id="GO:0006032">
    <property type="term" value="P:chitin catabolic process"/>
    <property type="evidence" value="ECO:0007669"/>
    <property type="project" value="InterPro"/>
</dbReference>
<comment type="caution">
    <text evidence="4">The sequence shown here is derived from an EMBL/GenBank/DDBJ whole genome shotgun (WGS) entry which is preliminary data.</text>
</comment>
<dbReference type="EMBL" id="JAOX01000001">
    <property type="protein sequence ID" value="ETZ87196.1"/>
    <property type="molecule type" value="Genomic_DNA"/>
</dbReference>
<dbReference type="GO" id="GO:0004568">
    <property type="term" value="F:chitinase activity"/>
    <property type="evidence" value="ECO:0007669"/>
    <property type="project" value="InterPro"/>
</dbReference>
<dbReference type="GO" id="GO:0016998">
    <property type="term" value="P:cell wall macromolecule catabolic process"/>
    <property type="evidence" value="ECO:0007669"/>
    <property type="project" value="InterPro"/>
</dbReference>
<reference evidence="4 5" key="1">
    <citation type="submission" date="2014-01" db="EMBL/GenBank/DDBJ databases">
        <authorList>
            <person name="Zelazny A."/>
            <person name="Olivier K."/>
            <person name="Sampaio E.P."/>
            <person name="Holland S.M."/>
            <person name="Tallon L.J."/>
            <person name="Sadzewicz L.K."/>
            <person name="Sengamalay N."/>
            <person name="Fraser C.M."/>
            <person name="Hine E."/>
            <person name="Shefchek K.A."/>
            <person name="Das S.P."/>
            <person name="Shallom S.J."/>
            <person name="Agrawal S."/>
            <person name="Tettelin H."/>
        </authorList>
    </citation>
    <scope>NUCLEOTIDE SEQUENCE [LARGE SCALE GENOMIC DNA]</scope>
    <source>
        <strain evidence="4 5">MAB_030201_1075</strain>
    </source>
</reference>
<dbReference type="Proteomes" id="UP000019854">
    <property type="component" value="Unassembled WGS sequence"/>
</dbReference>
<evidence type="ECO:0000256" key="2">
    <source>
        <dbReference type="ARBA" id="ARBA00023157"/>
    </source>
</evidence>
<keyword evidence="2" id="KW-1015">Disulfide bond</keyword>
<gene>
    <name evidence="4" type="ORF">L829_0738</name>
</gene>
<dbReference type="PANTHER" id="PTHR22595:SF79">
    <property type="entry name" value="CHITINASE 12"/>
    <property type="match status" value="1"/>
</dbReference>
<proteinExistence type="predicted"/>
<dbReference type="PANTHER" id="PTHR22595">
    <property type="entry name" value="CHITINASE-RELATED"/>
    <property type="match status" value="1"/>
</dbReference>
<keyword evidence="1" id="KW-0611">Plant defense</keyword>